<dbReference type="Pfam" id="PF00005">
    <property type="entry name" value="ABC_tran"/>
    <property type="match status" value="1"/>
</dbReference>
<dbReference type="PROSITE" id="PS00211">
    <property type="entry name" value="ABC_TRANSPORTER_1"/>
    <property type="match status" value="1"/>
</dbReference>
<evidence type="ECO:0000256" key="7">
    <source>
        <dbReference type="ARBA" id="ARBA00023136"/>
    </source>
</evidence>
<dbReference type="InterPro" id="IPR027417">
    <property type="entry name" value="P-loop_NTPase"/>
</dbReference>
<keyword evidence="6 9" id="KW-0067">ATP-binding</keyword>
<feature type="domain" description="ABC transporter" evidence="8">
    <location>
        <begin position="21"/>
        <end position="271"/>
    </location>
</feature>
<evidence type="ECO:0000313" key="10">
    <source>
        <dbReference type="Proteomes" id="UP001499947"/>
    </source>
</evidence>
<keyword evidence="10" id="KW-1185">Reference proteome</keyword>
<organism evidence="9 10">
    <name type="scientific">Streptomyces yatensis</name>
    <dbReference type="NCBI Taxonomy" id="155177"/>
    <lineage>
        <taxon>Bacteria</taxon>
        <taxon>Bacillati</taxon>
        <taxon>Actinomycetota</taxon>
        <taxon>Actinomycetes</taxon>
        <taxon>Kitasatosporales</taxon>
        <taxon>Streptomycetaceae</taxon>
        <taxon>Streptomyces</taxon>
        <taxon>Streptomyces violaceusniger group</taxon>
    </lineage>
</organism>
<evidence type="ECO:0000256" key="2">
    <source>
        <dbReference type="ARBA" id="ARBA00005417"/>
    </source>
</evidence>
<dbReference type="PANTHER" id="PTHR43297:SF2">
    <property type="entry name" value="DIPEPTIDE TRANSPORT ATP-BINDING PROTEIN DPPD"/>
    <property type="match status" value="1"/>
</dbReference>
<protein>
    <submittedName>
        <fullName evidence="9">ABC transporter ATP-binding protein</fullName>
    </submittedName>
</protein>
<dbReference type="InterPro" id="IPR050388">
    <property type="entry name" value="ABC_Ni/Peptide_Import"/>
</dbReference>
<evidence type="ECO:0000256" key="1">
    <source>
        <dbReference type="ARBA" id="ARBA00004202"/>
    </source>
</evidence>
<comment type="caution">
    <text evidence="9">The sequence shown here is derived from an EMBL/GenBank/DDBJ whole genome shotgun (WGS) entry which is preliminary data.</text>
</comment>
<dbReference type="Gene3D" id="3.40.50.300">
    <property type="entry name" value="P-loop containing nucleotide triphosphate hydrolases"/>
    <property type="match status" value="1"/>
</dbReference>
<comment type="similarity">
    <text evidence="2">Belongs to the ABC transporter superfamily.</text>
</comment>
<dbReference type="SMART" id="SM00382">
    <property type="entry name" value="AAA"/>
    <property type="match status" value="1"/>
</dbReference>
<keyword evidence="4" id="KW-1003">Cell membrane</keyword>
<evidence type="ECO:0000256" key="3">
    <source>
        <dbReference type="ARBA" id="ARBA00022448"/>
    </source>
</evidence>
<dbReference type="Pfam" id="PF08352">
    <property type="entry name" value="oligo_HPY"/>
    <property type="match status" value="1"/>
</dbReference>
<keyword evidence="5" id="KW-0547">Nucleotide-binding</keyword>
<dbReference type="PROSITE" id="PS50893">
    <property type="entry name" value="ABC_TRANSPORTER_2"/>
    <property type="match status" value="1"/>
</dbReference>
<keyword evidence="7" id="KW-0472">Membrane</keyword>
<dbReference type="NCBIfam" id="TIGR01727">
    <property type="entry name" value="oligo_HPY"/>
    <property type="match status" value="1"/>
</dbReference>
<evidence type="ECO:0000259" key="8">
    <source>
        <dbReference type="PROSITE" id="PS50893"/>
    </source>
</evidence>
<name>A0ABN2IM97_9ACTN</name>
<accession>A0ABN2IM97</accession>
<dbReference type="InterPro" id="IPR013563">
    <property type="entry name" value="Oligopep_ABC_C"/>
</dbReference>
<dbReference type="EMBL" id="BAAALR010000063">
    <property type="protein sequence ID" value="GAA1707871.1"/>
    <property type="molecule type" value="Genomic_DNA"/>
</dbReference>
<dbReference type="InterPro" id="IPR003593">
    <property type="entry name" value="AAA+_ATPase"/>
</dbReference>
<evidence type="ECO:0000256" key="4">
    <source>
        <dbReference type="ARBA" id="ARBA00022475"/>
    </source>
</evidence>
<evidence type="ECO:0000256" key="5">
    <source>
        <dbReference type="ARBA" id="ARBA00022741"/>
    </source>
</evidence>
<evidence type="ECO:0000313" key="9">
    <source>
        <dbReference type="EMBL" id="GAA1707871.1"/>
    </source>
</evidence>
<dbReference type="RefSeq" id="WP_211122401.1">
    <property type="nucleotide sequence ID" value="NZ_BAAALR010000063.1"/>
</dbReference>
<dbReference type="PANTHER" id="PTHR43297">
    <property type="entry name" value="OLIGOPEPTIDE TRANSPORT ATP-BINDING PROTEIN APPD"/>
    <property type="match status" value="1"/>
</dbReference>
<dbReference type="GO" id="GO:0005524">
    <property type="term" value="F:ATP binding"/>
    <property type="evidence" value="ECO:0007669"/>
    <property type="project" value="UniProtKB-KW"/>
</dbReference>
<reference evidence="9 10" key="1">
    <citation type="journal article" date="2019" name="Int. J. Syst. Evol. Microbiol.">
        <title>The Global Catalogue of Microorganisms (GCM) 10K type strain sequencing project: providing services to taxonomists for standard genome sequencing and annotation.</title>
        <authorList>
            <consortium name="The Broad Institute Genomics Platform"/>
            <consortium name="The Broad Institute Genome Sequencing Center for Infectious Disease"/>
            <person name="Wu L."/>
            <person name="Ma J."/>
        </authorList>
    </citation>
    <scope>NUCLEOTIDE SEQUENCE [LARGE SCALE GENOMIC DNA]</scope>
    <source>
        <strain evidence="9 10">JCM 13244</strain>
    </source>
</reference>
<sequence length="352" mass="37596">MRLPHRPPPGPGTTLDTALDVRGLRVDFSEAGTASATPAVDGLDVTVRRGEIVALVGESGSGKTLTALSVMGLLPPGARITGGRITLGDEDLTTLPPKRMNRIRGHRMAMLFQQPKVMLDPTCTVGSQVAEPLRVHGGLSRHQAKARVVELLRDVGIPEPERRASAYAHQLSGGMAQRVMIAAALAGEPGLLIADEPTTALDATVQAQILRLLCRKQRESGMSVLLITHDLTIVTSIADRVAVMYAGRVVEEGSVHEVFDSPEHPYTRALLKASLLQSEEGRLFSIPGSAVQSRGLDHGCRFHPRCPLALDLGITGRCSGDEPPLHTCGGEHRCRCWASRPGTERVSEAVGI</sequence>
<gene>
    <name evidence="9" type="ORF">GCM10009680_55810</name>
</gene>
<dbReference type="SUPFAM" id="SSF52540">
    <property type="entry name" value="P-loop containing nucleoside triphosphate hydrolases"/>
    <property type="match status" value="1"/>
</dbReference>
<evidence type="ECO:0000256" key="6">
    <source>
        <dbReference type="ARBA" id="ARBA00022840"/>
    </source>
</evidence>
<dbReference type="CDD" id="cd03257">
    <property type="entry name" value="ABC_NikE_OppD_transporters"/>
    <property type="match status" value="1"/>
</dbReference>
<dbReference type="InterPro" id="IPR003439">
    <property type="entry name" value="ABC_transporter-like_ATP-bd"/>
</dbReference>
<proteinExistence type="inferred from homology"/>
<dbReference type="Proteomes" id="UP001499947">
    <property type="component" value="Unassembled WGS sequence"/>
</dbReference>
<keyword evidence="3" id="KW-0813">Transport</keyword>
<comment type="subcellular location">
    <subcellularLocation>
        <location evidence="1">Cell membrane</location>
        <topology evidence="1">Peripheral membrane protein</topology>
    </subcellularLocation>
</comment>
<dbReference type="InterPro" id="IPR017871">
    <property type="entry name" value="ABC_transporter-like_CS"/>
</dbReference>